<dbReference type="InterPro" id="IPR032466">
    <property type="entry name" value="Metal_Hydrolase"/>
</dbReference>
<dbReference type="NCBIfam" id="NF005552">
    <property type="entry name" value="PRK07213.1"/>
    <property type="match status" value="1"/>
</dbReference>
<protein>
    <submittedName>
        <fullName evidence="2">5'-deoxyadenosine deaminase</fullName>
        <ecNumber evidence="2">3.5.4.31</ecNumber>
    </submittedName>
</protein>
<name>A0A644STT1_9ZZZZ</name>
<dbReference type="InterPro" id="IPR050287">
    <property type="entry name" value="MTA/SAH_deaminase"/>
</dbReference>
<dbReference type="Gene3D" id="3.20.20.140">
    <property type="entry name" value="Metal-dependent hydrolases"/>
    <property type="match status" value="1"/>
</dbReference>
<dbReference type="PANTHER" id="PTHR43794">
    <property type="entry name" value="AMINOHYDROLASE SSNA-RELATED"/>
    <property type="match status" value="1"/>
</dbReference>
<evidence type="ECO:0000313" key="2">
    <source>
        <dbReference type="EMBL" id="MPL58023.1"/>
    </source>
</evidence>
<dbReference type="Gene3D" id="2.30.40.10">
    <property type="entry name" value="Urease, subunit C, domain 1"/>
    <property type="match status" value="1"/>
</dbReference>
<proteinExistence type="predicted"/>
<dbReference type="SUPFAM" id="SSF51338">
    <property type="entry name" value="Composite domain of metallo-dependent hydrolases"/>
    <property type="match status" value="1"/>
</dbReference>
<reference evidence="2" key="1">
    <citation type="submission" date="2019-08" db="EMBL/GenBank/DDBJ databases">
        <authorList>
            <person name="Kucharzyk K."/>
            <person name="Murdoch R.W."/>
            <person name="Higgins S."/>
            <person name="Loffler F."/>
        </authorList>
    </citation>
    <scope>NUCLEOTIDE SEQUENCE</scope>
</reference>
<gene>
    <name evidence="2" type="primary">dadD_1</name>
    <name evidence="2" type="ORF">SDC9_03548</name>
</gene>
<dbReference type="Pfam" id="PF01979">
    <property type="entry name" value="Amidohydro_1"/>
    <property type="match status" value="1"/>
</dbReference>
<dbReference type="PANTHER" id="PTHR43794:SF5">
    <property type="entry name" value="CHLOROHYDROLASE FAMILY PROTEIN"/>
    <property type="match status" value="1"/>
</dbReference>
<sequence>MITIANGTVLCGVDLVAKNVNLLIDDGKIIEISKEVLEGKIIDATNYIVCPTFLNAHVHIGDSVVKDMGDGKTIEEIVKPPNGLKHLALKNASDEDIINSMKTSMKEMLRTGTTHFIDYREGGIKGIKLLKKAAKDIPINPIILGRDDIFYEEDPDLSKVKIAIRKLLKICDGIAPSGFGELNDEVASLIAFECKKMDKISSIHAGEYENLQNDSLKKTGKTEVQRAINFGFDQLIHVTAPLNNDLDLIKCFEKNIVLCPRSNGAFSVGIPPFLDIIKRKIKPLIGTDNIMINSPNIFREMEYTLKMMRGFYKEYMSPLEILKMSTTNISSSIYNCDYMGNNENNDKEYLDVNIDKKNIFPTNISEKINKSIIQEENNAELFLSRKLSENPYLSLINRTEIKDIICLLNKDKLIYYD</sequence>
<dbReference type="EC" id="3.5.4.31" evidence="2"/>
<comment type="caution">
    <text evidence="2">The sequence shown here is derived from an EMBL/GenBank/DDBJ whole genome shotgun (WGS) entry which is preliminary data.</text>
</comment>
<dbReference type="SUPFAM" id="SSF51556">
    <property type="entry name" value="Metallo-dependent hydrolases"/>
    <property type="match status" value="1"/>
</dbReference>
<organism evidence="2">
    <name type="scientific">bioreactor metagenome</name>
    <dbReference type="NCBI Taxonomy" id="1076179"/>
    <lineage>
        <taxon>unclassified sequences</taxon>
        <taxon>metagenomes</taxon>
        <taxon>ecological metagenomes</taxon>
    </lineage>
</organism>
<dbReference type="GO" id="GO:0090614">
    <property type="term" value="F:5'-methylthioadenosine deaminase activity"/>
    <property type="evidence" value="ECO:0007669"/>
    <property type="project" value="UniProtKB-EC"/>
</dbReference>
<dbReference type="EMBL" id="VSSQ01000006">
    <property type="protein sequence ID" value="MPL58023.1"/>
    <property type="molecule type" value="Genomic_DNA"/>
</dbReference>
<dbReference type="InterPro" id="IPR011059">
    <property type="entry name" value="Metal-dep_hydrolase_composite"/>
</dbReference>
<keyword evidence="2" id="KW-0378">Hydrolase</keyword>
<feature type="domain" description="Amidohydrolase-related" evidence="1">
    <location>
        <begin position="48"/>
        <end position="330"/>
    </location>
</feature>
<dbReference type="AlphaFoldDB" id="A0A644STT1"/>
<accession>A0A644STT1</accession>
<dbReference type="InterPro" id="IPR006680">
    <property type="entry name" value="Amidohydro-rel"/>
</dbReference>
<evidence type="ECO:0000259" key="1">
    <source>
        <dbReference type="Pfam" id="PF01979"/>
    </source>
</evidence>